<evidence type="ECO:0000256" key="4">
    <source>
        <dbReference type="ARBA" id="ARBA00022729"/>
    </source>
</evidence>
<protein>
    <submittedName>
        <fullName evidence="6">Carbohydrate ABC transporter substrate-binding protein, CUT1 family</fullName>
    </submittedName>
</protein>
<dbReference type="eggNOG" id="COG1653">
    <property type="taxonomic scope" value="Bacteria"/>
</dbReference>
<dbReference type="SUPFAM" id="SSF53850">
    <property type="entry name" value="Periplasmic binding protein-like II"/>
    <property type="match status" value="1"/>
</dbReference>
<organism evidence="6 7">
    <name type="scientific">Chromohalobacter israelensis (strain ATCC BAA-138 / DSM 3043 / CIP 106854 / NCIMB 13768 / 1H11)</name>
    <name type="common">Chromohalobacter salexigens</name>
    <dbReference type="NCBI Taxonomy" id="290398"/>
    <lineage>
        <taxon>Bacteria</taxon>
        <taxon>Pseudomonadati</taxon>
        <taxon>Pseudomonadota</taxon>
        <taxon>Gammaproteobacteria</taxon>
        <taxon>Oceanospirillales</taxon>
        <taxon>Halomonadaceae</taxon>
        <taxon>Chromohalobacter</taxon>
    </lineage>
</organism>
<dbReference type="OrthoDB" id="9808332at2"/>
<dbReference type="PANTHER" id="PTHR43649:SF34">
    <property type="entry name" value="ABC TRANSPORTER PERIPLASMIC-BINDING PROTEIN YCJN-RELATED"/>
    <property type="match status" value="1"/>
</dbReference>
<evidence type="ECO:0000256" key="5">
    <source>
        <dbReference type="SAM" id="SignalP"/>
    </source>
</evidence>
<dbReference type="PANTHER" id="PTHR43649">
    <property type="entry name" value="ARABINOSE-BINDING PROTEIN-RELATED"/>
    <property type="match status" value="1"/>
</dbReference>
<reference evidence="6 7" key="1">
    <citation type="journal article" date="2011" name="Stand. Genomic Sci.">
        <title>Complete genome sequence of the halophilic and highly halotolerant Chromohalobacter salexigens type strain (1H11(T)).</title>
        <authorList>
            <person name="Copeland A."/>
            <person name="O'Connor K."/>
            <person name="Lucas S."/>
            <person name="Lapidus A."/>
            <person name="Berry K.W."/>
            <person name="Detter J.C."/>
            <person name="Del Rio T.G."/>
            <person name="Hammon N."/>
            <person name="Dalin E."/>
            <person name="Tice H."/>
            <person name="Pitluck S."/>
            <person name="Bruce D."/>
            <person name="Goodwin L."/>
            <person name="Han C."/>
            <person name="Tapia R."/>
            <person name="Saunders E."/>
            <person name="Schmutz J."/>
            <person name="Brettin T."/>
            <person name="Larimer F."/>
            <person name="Land M."/>
            <person name="Hauser L."/>
            <person name="Vargas C."/>
            <person name="Nieto J.J."/>
            <person name="Kyrpides N.C."/>
            <person name="Ivanova N."/>
            <person name="Goker M."/>
            <person name="Klenk H.P."/>
            <person name="Csonka L.N."/>
            <person name="Woyke T."/>
        </authorList>
    </citation>
    <scope>NUCLEOTIDE SEQUENCE [LARGE SCALE GENOMIC DNA]</scope>
    <source>
        <strain evidence="7">ATCC BAA-138 / DSM 3043 / CIP 106854 / NCIMB 13768 / 1H11</strain>
    </source>
</reference>
<keyword evidence="7" id="KW-1185">Reference proteome</keyword>
<feature type="chain" id="PRO_5004196185" evidence="5">
    <location>
        <begin position="22"/>
        <end position="419"/>
    </location>
</feature>
<gene>
    <name evidence="6" type="ordered locus">Csal_0258</name>
</gene>
<keyword evidence="4 5" id="KW-0732">Signal</keyword>
<dbReference type="InterPro" id="IPR006059">
    <property type="entry name" value="SBP"/>
</dbReference>
<name>Q1R0Y6_CHRI1</name>
<dbReference type="GO" id="GO:0042597">
    <property type="term" value="C:periplasmic space"/>
    <property type="evidence" value="ECO:0007669"/>
    <property type="project" value="UniProtKB-SubCell"/>
</dbReference>
<evidence type="ECO:0000256" key="1">
    <source>
        <dbReference type="ARBA" id="ARBA00004418"/>
    </source>
</evidence>
<dbReference type="EMBL" id="CP000285">
    <property type="protein sequence ID" value="ABE57622.1"/>
    <property type="molecule type" value="Genomic_DNA"/>
</dbReference>
<comment type="subcellular location">
    <subcellularLocation>
        <location evidence="1">Periplasm</location>
    </subcellularLocation>
</comment>
<dbReference type="InterPro" id="IPR050490">
    <property type="entry name" value="Bact_solute-bd_prot1"/>
</dbReference>
<proteinExistence type="inferred from homology"/>
<dbReference type="RefSeq" id="WP_011505568.1">
    <property type="nucleotide sequence ID" value="NC_007963.1"/>
</dbReference>
<dbReference type="GeneID" id="95333004"/>
<dbReference type="STRING" id="290398.Csal_0258"/>
<dbReference type="KEGG" id="csa:Csal_0258"/>
<dbReference type="Gene3D" id="3.40.190.10">
    <property type="entry name" value="Periplasmic binding protein-like II"/>
    <property type="match status" value="2"/>
</dbReference>
<evidence type="ECO:0000256" key="2">
    <source>
        <dbReference type="ARBA" id="ARBA00008520"/>
    </source>
</evidence>
<comment type="similarity">
    <text evidence="2">Belongs to the bacterial solute-binding protein 1 family.</text>
</comment>
<feature type="signal peptide" evidence="5">
    <location>
        <begin position="1"/>
        <end position="21"/>
    </location>
</feature>
<dbReference type="CDD" id="cd14750">
    <property type="entry name" value="PBP2_TMBP"/>
    <property type="match status" value="1"/>
</dbReference>
<dbReference type="Proteomes" id="UP000000239">
    <property type="component" value="Chromosome"/>
</dbReference>
<sequence length="419" mass="45854">MIRRLTLLAALAGATVGQAHAADLTISCGAVGAELTLCKEGVSAWEEQTGHSVAVVSTPNSSTERLSLYQQILSAQSGDIDIMQIDVVWPGLLANHLLDLREIGGKDIADGNFQTIVDNNTVDGRLVAMPWFTDAGVLYYRKDLLDKYDREVPETWQQMTETAEAIQQAERQADNEEMWGYVFQGRAYEGLTCNALEWVASHGGGSIVDEQGEITIDNPRAAAALDQAAEWVGHISPQGVLNYTEEQARGVFQSGNAVFMRNWPYAWSLVQSENSDVRGKVGVTTLPHGPKGSSAATLGGWNLAVSKYSKHPELAVDLVKFLTSEAEQKRRALEGSYNPTIKSLYQDKEVLAAVPFFGKLYDTFTNAVARPSAPTGNKYGRVSNAFFNAAHDVLAGNMNGARAVSQLQDKLERMKRRRW</sequence>
<evidence type="ECO:0000256" key="3">
    <source>
        <dbReference type="ARBA" id="ARBA00022448"/>
    </source>
</evidence>
<dbReference type="AlphaFoldDB" id="Q1R0Y6"/>
<evidence type="ECO:0000313" key="6">
    <source>
        <dbReference type="EMBL" id="ABE57622.1"/>
    </source>
</evidence>
<accession>Q1R0Y6</accession>
<keyword evidence="3" id="KW-0813">Transport</keyword>
<evidence type="ECO:0000313" key="7">
    <source>
        <dbReference type="Proteomes" id="UP000000239"/>
    </source>
</evidence>
<dbReference type="Pfam" id="PF01547">
    <property type="entry name" value="SBP_bac_1"/>
    <property type="match status" value="1"/>
</dbReference>
<dbReference type="HOGENOM" id="CLU_031285_9_1_6"/>